<feature type="transmembrane region" description="Helical" evidence="1">
    <location>
        <begin position="44"/>
        <end position="66"/>
    </location>
</feature>
<name>A0A173YKZ3_9FIRM</name>
<reference evidence="2 3" key="1">
    <citation type="submission" date="2015-09" db="EMBL/GenBank/DDBJ databases">
        <authorList>
            <consortium name="Pathogen Informatics"/>
        </authorList>
    </citation>
    <scope>NUCLEOTIDE SEQUENCE [LARGE SCALE GENOMIC DNA]</scope>
    <source>
        <strain evidence="2 3">2789STDY5608838</strain>
    </source>
</reference>
<keyword evidence="1" id="KW-0472">Membrane</keyword>
<evidence type="ECO:0000313" key="2">
    <source>
        <dbReference type="EMBL" id="CUN64263.1"/>
    </source>
</evidence>
<dbReference type="AlphaFoldDB" id="A0A173YKZ3"/>
<keyword evidence="1" id="KW-1133">Transmembrane helix</keyword>
<organism evidence="2 3">
    <name type="scientific">Blautia obeum</name>
    <dbReference type="NCBI Taxonomy" id="40520"/>
    <lineage>
        <taxon>Bacteria</taxon>
        <taxon>Bacillati</taxon>
        <taxon>Bacillota</taxon>
        <taxon>Clostridia</taxon>
        <taxon>Lachnospirales</taxon>
        <taxon>Lachnospiraceae</taxon>
        <taxon>Blautia</taxon>
    </lineage>
</organism>
<keyword evidence="1" id="KW-0812">Transmembrane</keyword>
<evidence type="ECO:0000313" key="3">
    <source>
        <dbReference type="Proteomes" id="UP000095447"/>
    </source>
</evidence>
<dbReference type="EMBL" id="CYZA01000003">
    <property type="protein sequence ID" value="CUN64263.1"/>
    <property type="molecule type" value="Genomic_DNA"/>
</dbReference>
<evidence type="ECO:0000256" key="1">
    <source>
        <dbReference type="SAM" id="Phobius"/>
    </source>
</evidence>
<sequence length="84" mass="9597">MQDYGIVTCSRHLNLTDFEVGASCSIALQGKAKTGYPRVSRGSFFIRLRIFSVLLCTFFIYSFSFFQNIDRRIHIPVHPVSTFA</sequence>
<dbReference type="Proteomes" id="UP000095447">
    <property type="component" value="Unassembled WGS sequence"/>
</dbReference>
<proteinExistence type="predicted"/>
<accession>A0A173YKZ3</accession>
<protein>
    <submittedName>
        <fullName evidence="2">Uncharacterized protein</fullName>
    </submittedName>
</protein>
<gene>
    <name evidence="2" type="ORF">ERS852395_00928</name>
</gene>